<dbReference type="Proteomes" id="UP001454036">
    <property type="component" value="Unassembled WGS sequence"/>
</dbReference>
<keyword evidence="3" id="KW-1185">Reference proteome</keyword>
<name>A0AAV3QJ01_LITER</name>
<evidence type="ECO:0000313" key="3">
    <source>
        <dbReference type="Proteomes" id="UP001454036"/>
    </source>
</evidence>
<protein>
    <submittedName>
        <fullName evidence="2">Uncharacterized protein</fullName>
    </submittedName>
</protein>
<evidence type="ECO:0000313" key="2">
    <source>
        <dbReference type="EMBL" id="GAA0162620.1"/>
    </source>
</evidence>
<sequence>MMSSVSFKTITTGKDPLARISKRKNFVVPGSSSDAPLLAPVSKKSKQATKKTIPEDVPVDIEVMYEVFHPTSPSLPPPATIVIPDHVPVLDIVTSARESSPVAPPSKTSSGSGANLLGVPYSLPSGITVTEKTVSRREEPTASLLLKNWMLQRDMEGFMGYSYPSDLHDAFSHFQLKIFPLKLALSSLILNI</sequence>
<accession>A0AAV3QJ01</accession>
<feature type="region of interest" description="Disordered" evidence="1">
    <location>
        <begin position="29"/>
        <end position="51"/>
    </location>
</feature>
<proteinExistence type="predicted"/>
<comment type="caution">
    <text evidence="2">The sequence shown here is derived from an EMBL/GenBank/DDBJ whole genome shotgun (WGS) entry which is preliminary data.</text>
</comment>
<reference evidence="2 3" key="1">
    <citation type="submission" date="2024-01" db="EMBL/GenBank/DDBJ databases">
        <title>The complete chloroplast genome sequence of Lithospermum erythrorhizon: insights into the phylogenetic relationship among Boraginaceae species and the maternal lineages of purple gromwells.</title>
        <authorList>
            <person name="Okada T."/>
            <person name="Watanabe K."/>
        </authorList>
    </citation>
    <scope>NUCLEOTIDE SEQUENCE [LARGE SCALE GENOMIC DNA]</scope>
</reference>
<dbReference type="AlphaFoldDB" id="A0AAV3QJ01"/>
<gene>
    <name evidence="2" type="ORF">LIER_39444</name>
</gene>
<dbReference type="EMBL" id="BAABME010021181">
    <property type="protein sequence ID" value="GAA0162620.1"/>
    <property type="molecule type" value="Genomic_DNA"/>
</dbReference>
<organism evidence="2 3">
    <name type="scientific">Lithospermum erythrorhizon</name>
    <name type="common">Purple gromwell</name>
    <name type="synonym">Lithospermum officinale var. erythrorhizon</name>
    <dbReference type="NCBI Taxonomy" id="34254"/>
    <lineage>
        <taxon>Eukaryota</taxon>
        <taxon>Viridiplantae</taxon>
        <taxon>Streptophyta</taxon>
        <taxon>Embryophyta</taxon>
        <taxon>Tracheophyta</taxon>
        <taxon>Spermatophyta</taxon>
        <taxon>Magnoliopsida</taxon>
        <taxon>eudicotyledons</taxon>
        <taxon>Gunneridae</taxon>
        <taxon>Pentapetalae</taxon>
        <taxon>asterids</taxon>
        <taxon>lamiids</taxon>
        <taxon>Boraginales</taxon>
        <taxon>Boraginaceae</taxon>
        <taxon>Boraginoideae</taxon>
        <taxon>Lithospermeae</taxon>
        <taxon>Lithospermum</taxon>
    </lineage>
</organism>
<evidence type="ECO:0000256" key="1">
    <source>
        <dbReference type="SAM" id="MobiDB-lite"/>
    </source>
</evidence>